<evidence type="ECO:0000256" key="3">
    <source>
        <dbReference type="ARBA" id="ARBA00012257"/>
    </source>
</evidence>
<keyword evidence="9" id="KW-1185">Reference proteome</keyword>
<dbReference type="Gene3D" id="1.10.3330.10">
    <property type="entry name" value="Oxo-4-hydroxy-4-carboxy-5-ureidoimidazoline decarboxylase"/>
    <property type="match status" value="1"/>
</dbReference>
<protein>
    <recommendedName>
        <fullName evidence="3">2-oxo-4-hydroxy-4-carboxy-5-ureidoimidazoline decarboxylase</fullName>
        <ecNumber evidence="3">4.1.1.97</ecNumber>
    </recommendedName>
</protein>
<evidence type="ECO:0000256" key="4">
    <source>
        <dbReference type="ARBA" id="ARBA00022631"/>
    </source>
</evidence>
<feature type="domain" description="Oxo-4-hydroxy-4-carboxy-5-ureidoimidazoline decarboxylase" evidence="7">
    <location>
        <begin position="10"/>
        <end position="163"/>
    </location>
</feature>
<reference evidence="9" key="1">
    <citation type="journal article" date="2019" name="Int. J. Syst. Evol. Microbiol.">
        <title>The Global Catalogue of Microorganisms (GCM) 10K type strain sequencing project: providing services to taxonomists for standard genome sequencing and annotation.</title>
        <authorList>
            <consortium name="The Broad Institute Genomics Platform"/>
            <consortium name="The Broad Institute Genome Sequencing Center for Infectious Disease"/>
            <person name="Wu L."/>
            <person name="Ma J."/>
        </authorList>
    </citation>
    <scope>NUCLEOTIDE SEQUENCE [LARGE SCALE GENOMIC DNA]</scope>
    <source>
        <strain evidence="9">JCM 15589</strain>
    </source>
</reference>
<comment type="catalytic activity">
    <reaction evidence="1">
        <text>5-hydroxy-2-oxo-4-ureido-2,5-dihydro-1H-imidazole-5-carboxylate + H(+) = (S)-allantoin + CO2</text>
        <dbReference type="Rhea" id="RHEA:26301"/>
        <dbReference type="ChEBI" id="CHEBI:15378"/>
        <dbReference type="ChEBI" id="CHEBI:15678"/>
        <dbReference type="ChEBI" id="CHEBI:16526"/>
        <dbReference type="ChEBI" id="CHEBI:58639"/>
        <dbReference type="EC" id="4.1.1.97"/>
    </reaction>
</comment>
<name>A0ABP4W0F6_9MICO</name>
<evidence type="ECO:0000259" key="7">
    <source>
        <dbReference type="Pfam" id="PF09349"/>
    </source>
</evidence>
<evidence type="ECO:0000256" key="2">
    <source>
        <dbReference type="ARBA" id="ARBA00004754"/>
    </source>
</evidence>
<keyword evidence="4" id="KW-0659">Purine metabolism</keyword>
<comment type="caution">
    <text evidence="8">The sequence shown here is derived from an EMBL/GenBank/DDBJ whole genome shotgun (WGS) entry which is preliminary data.</text>
</comment>
<dbReference type="Pfam" id="PF09349">
    <property type="entry name" value="OHCU_decarbox"/>
    <property type="match status" value="1"/>
</dbReference>
<evidence type="ECO:0000313" key="8">
    <source>
        <dbReference type="EMBL" id="GAA1741374.1"/>
    </source>
</evidence>
<gene>
    <name evidence="8" type="primary">uraD</name>
    <name evidence="8" type="ORF">GCM10009809_41130</name>
</gene>
<keyword evidence="5" id="KW-0210">Decarboxylase</keyword>
<comment type="pathway">
    <text evidence="2">Purine metabolism; urate degradation; (S)-allantoin from urate: step 3/3.</text>
</comment>
<dbReference type="InterPro" id="IPR036778">
    <property type="entry name" value="OHCU_decarboxylase_sf"/>
</dbReference>
<evidence type="ECO:0000256" key="1">
    <source>
        <dbReference type="ARBA" id="ARBA00001163"/>
    </source>
</evidence>
<dbReference type="RefSeq" id="WP_344250805.1">
    <property type="nucleotide sequence ID" value="NZ_BAAAPM010000010.1"/>
</dbReference>
<organism evidence="8 9">
    <name type="scientific">Isoptericola hypogeus</name>
    <dbReference type="NCBI Taxonomy" id="300179"/>
    <lineage>
        <taxon>Bacteria</taxon>
        <taxon>Bacillati</taxon>
        <taxon>Actinomycetota</taxon>
        <taxon>Actinomycetes</taxon>
        <taxon>Micrococcales</taxon>
        <taxon>Promicromonosporaceae</taxon>
        <taxon>Isoptericola</taxon>
    </lineage>
</organism>
<dbReference type="PANTHER" id="PTHR43466">
    <property type="entry name" value="2-OXO-4-HYDROXY-4-CARBOXY-5-UREIDOIMIDAZOLINE DECARBOXYLASE-RELATED"/>
    <property type="match status" value="1"/>
</dbReference>
<dbReference type="InterPro" id="IPR018020">
    <property type="entry name" value="OHCU_decarboxylase"/>
</dbReference>
<evidence type="ECO:0000256" key="5">
    <source>
        <dbReference type="ARBA" id="ARBA00022793"/>
    </source>
</evidence>
<accession>A0ABP4W0F6</accession>
<keyword evidence="6" id="KW-0456">Lyase</keyword>
<evidence type="ECO:0000313" key="9">
    <source>
        <dbReference type="Proteomes" id="UP001501138"/>
    </source>
</evidence>
<sequence>MTSAALEAFNGADRAEARAVVMSCAAVERWADDVVAGRPYVDLAAALGAARTVAEPWTESEIDSALARHPRIGERAAGDEADAAHSRREQAGIDNADASVAQRLSAGNRAYEDRFGHVFLIRAAGRSAEEILAALEERLENDAASERRIAAQQLREIAVLRLEGELA</sequence>
<dbReference type="PANTHER" id="PTHR43466:SF1">
    <property type="entry name" value="2-OXO-4-HYDROXY-4-CARBOXY-5-UREIDOIMIDAZOLINE DECARBOXYLASE-RELATED"/>
    <property type="match status" value="1"/>
</dbReference>
<proteinExistence type="predicted"/>
<dbReference type="Proteomes" id="UP001501138">
    <property type="component" value="Unassembled WGS sequence"/>
</dbReference>
<dbReference type="NCBIfam" id="NF010372">
    <property type="entry name" value="PRK13798.1"/>
    <property type="match status" value="1"/>
</dbReference>
<dbReference type="EMBL" id="BAAAPM010000010">
    <property type="protein sequence ID" value="GAA1741374.1"/>
    <property type="molecule type" value="Genomic_DNA"/>
</dbReference>
<dbReference type="SUPFAM" id="SSF158694">
    <property type="entry name" value="UraD-Like"/>
    <property type="match status" value="1"/>
</dbReference>
<evidence type="ECO:0000256" key="6">
    <source>
        <dbReference type="ARBA" id="ARBA00023239"/>
    </source>
</evidence>
<dbReference type="InterPro" id="IPR017595">
    <property type="entry name" value="OHCU_decarboxylase-2"/>
</dbReference>
<dbReference type="NCBIfam" id="TIGR03180">
    <property type="entry name" value="UraD_2"/>
    <property type="match status" value="1"/>
</dbReference>
<dbReference type="EC" id="4.1.1.97" evidence="3"/>